<dbReference type="Proteomes" id="UP000652013">
    <property type="component" value="Unassembled WGS sequence"/>
</dbReference>
<evidence type="ECO:0000256" key="1">
    <source>
        <dbReference type="SAM" id="MobiDB-lite"/>
    </source>
</evidence>
<feature type="compositionally biased region" description="Pro residues" evidence="1">
    <location>
        <begin position="32"/>
        <end position="44"/>
    </location>
</feature>
<gene>
    <name evidence="2" type="ORF">Sya03_20580</name>
</gene>
<dbReference type="RefSeq" id="WP_203938001.1">
    <property type="nucleotide sequence ID" value="NZ_BAAAGJ010000009.1"/>
</dbReference>
<accession>A0A8J3Y6E9</accession>
<organism evidence="2 3">
    <name type="scientific">Spirilliplanes yamanashiensis</name>
    <dbReference type="NCBI Taxonomy" id="42233"/>
    <lineage>
        <taxon>Bacteria</taxon>
        <taxon>Bacillati</taxon>
        <taxon>Actinomycetota</taxon>
        <taxon>Actinomycetes</taxon>
        <taxon>Micromonosporales</taxon>
        <taxon>Micromonosporaceae</taxon>
        <taxon>Spirilliplanes</taxon>
    </lineage>
</organism>
<sequence length="56" mass="6206">MLFAQIRNFVPAPRQPDQPKRYVGRHRVPEPVEAPAPQPAPQPAPSGETEPEPVQV</sequence>
<feature type="region of interest" description="Disordered" evidence="1">
    <location>
        <begin position="1"/>
        <end position="56"/>
    </location>
</feature>
<comment type="caution">
    <text evidence="2">The sequence shown here is derived from an EMBL/GenBank/DDBJ whole genome shotgun (WGS) entry which is preliminary data.</text>
</comment>
<keyword evidence="3" id="KW-1185">Reference proteome</keyword>
<dbReference type="AlphaFoldDB" id="A0A8J3Y6E9"/>
<proteinExistence type="predicted"/>
<name>A0A8J3Y6E9_9ACTN</name>
<reference evidence="2" key="1">
    <citation type="submission" date="2021-01" db="EMBL/GenBank/DDBJ databases">
        <title>Whole genome shotgun sequence of Spirilliplanes yamanashiensis NBRC 15828.</title>
        <authorList>
            <person name="Komaki H."/>
            <person name="Tamura T."/>
        </authorList>
    </citation>
    <scope>NUCLEOTIDE SEQUENCE</scope>
    <source>
        <strain evidence="2">NBRC 15828</strain>
    </source>
</reference>
<dbReference type="EMBL" id="BOOY01000014">
    <property type="protein sequence ID" value="GIJ02706.1"/>
    <property type="molecule type" value="Genomic_DNA"/>
</dbReference>
<evidence type="ECO:0000313" key="3">
    <source>
        <dbReference type="Proteomes" id="UP000652013"/>
    </source>
</evidence>
<evidence type="ECO:0000313" key="2">
    <source>
        <dbReference type="EMBL" id="GIJ02706.1"/>
    </source>
</evidence>
<protein>
    <submittedName>
        <fullName evidence="2">Uncharacterized protein</fullName>
    </submittedName>
</protein>